<protein>
    <submittedName>
        <fullName evidence="2">Conserved protein YqkD</fullName>
    </submittedName>
</protein>
<evidence type="ECO:0000313" key="2">
    <source>
        <dbReference type="EMBL" id="AEN87707.1"/>
    </source>
</evidence>
<organism evidence="2 3">
    <name type="scientific">Priestia megaterium (strain WSH-002)</name>
    <name type="common">Bacillus megaterium</name>
    <dbReference type="NCBI Taxonomy" id="1006007"/>
    <lineage>
        <taxon>Bacteria</taxon>
        <taxon>Bacillati</taxon>
        <taxon>Bacillota</taxon>
        <taxon>Bacilli</taxon>
        <taxon>Bacillales</taxon>
        <taxon>Bacillaceae</taxon>
        <taxon>Priestia</taxon>
    </lineage>
</organism>
<dbReference type="Gene3D" id="3.40.50.1820">
    <property type="entry name" value="alpha/beta hydrolase"/>
    <property type="match status" value="1"/>
</dbReference>
<sequence length="311" mass="35794">MKKWLLLVGSILGAFAALGVFFTNQMMYIRKKTDKVIIDRDTEDGFYDENIYNALPKEEFVLPSSLGYNIAGTVIKQHDNNRFMILSHGVTVHSLNSMKYARLFLKLGWNVVLYDHRRHGKSEGKTTSYGYYEKLDLQSVVHWVKEQFGPTISLGIHGESMGAATTLLYAGMEDGADFYIVDCPFSDLEELLAYRLKQDFHLPKQLVMPAANMILKWREGYSFKDVSPISVVDQIKHPVLFIHSKEDDYILPKMTEQLHAKKMGAKRLYLAPVGTHARSYADNPVEYEQVIEAFLEKYKKKRFKALLLFYP</sequence>
<evidence type="ECO:0000259" key="1">
    <source>
        <dbReference type="Pfam" id="PF12146"/>
    </source>
</evidence>
<dbReference type="EMBL" id="CP003017">
    <property type="protein sequence ID" value="AEN87707.1"/>
    <property type="molecule type" value="Genomic_DNA"/>
</dbReference>
<name>A0A8D3WYD6_PRIMW</name>
<reference evidence="2 3" key="1">
    <citation type="journal article" date="2011" name="J. Bacteriol.">
        <title>Complete genome sequence of the industrial strain Bacillus megaterium WSH-002.</title>
        <authorList>
            <person name="Liu L."/>
            <person name="Li Y."/>
            <person name="Zhang J."/>
            <person name="Zou W."/>
            <person name="Zhou Z."/>
            <person name="Liu J."/>
            <person name="Li X."/>
            <person name="Wang L."/>
            <person name="Chen J."/>
        </authorList>
    </citation>
    <scope>NUCLEOTIDE SEQUENCE [LARGE SCALE GENOMIC DNA]</scope>
    <source>
        <strain evidence="2 3">WSH-002</strain>
    </source>
</reference>
<dbReference type="InterPro" id="IPR052920">
    <property type="entry name" value="DNA-binding_regulatory"/>
</dbReference>
<dbReference type="SUPFAM" id="SSF53474">
    <property type="entry name" value="alpha/beta-Hydrolases"/>
    <property type="match status" value="1"/>
</dbReference>
<evidence type="ECO:0000313" key="3">
    <source>
        <dbReference type="Proteomes" id="UP000001283"/>
    </source>
</evidence>
<dbReference type="AlphaFoldDB" id="A0A8D3WYD6"/>
<proteinExistence type="predicted"/>
<dbReference type="Pfam" id="PF12146">
    <property type="entry name" value="Hydrolase_4"/>
    <property type="match status" value="1"/>
</dbReference>
<accession>A0A8D3WYD6</accession>
<dbReference type="RefSeq" id="WP_014458284.1">
    <property type="nucleotide sequence ID" value="NC_017138.1"/>
</dbReference>
<dbReference type="InterPro" id="IPR029058">
    <property type="entry name" value="AB_hydrolase_fold"/>
</dbReference>
<gene>
    <name evidence="2" type="primary">yqkD</name>
    <name evidence="2" type="ORF">BMWSH_0823</name>
</gene>
<dbReference type="Proteomes" id="UP000001283">
    <property type="component" value="Chromosome"/>
</dbReference>
<feature type="domain" description="Serine aminopeptidase S33" evidence="1">
    <location>
        <begin position="82"/>
        <end position="190"/>
    </location>
</feature>
<dbReference type="PANTHER" id="PTHR43358">
    <property type="entry name" value="ALPHA/BETA-HYDROLASE"/>
    <property type="match status" value="1"/>
</dbReference>
<dbReference type="InterPro" id="IPR022742">
    <property type="entry name" value="Hydrolase_4"/>
</dbReference>
<dbReference type="KEGG" id="bmh:BMWSH_0823"/>
<dbReference type="PANTHER" id="PTHR43358:SF5">
    <property type="entry name" value="EXPORTED PROTEIN"/>
    <property type="match status" value="1"/>
</dbReference>